<protein>
    <submittedName>
        <fullName evidence="2">Uncharacterized protein</fullName>
    </submittedName>
</protein>
<keyword evidence="3" id="KW-1185">Reference proteome</keyword>
<evidence type="ECO:0000313" key="2">
    <source>
        <dbReference type="EMBL" id="RAW38765.1"/>
    </source>
</evidence>
<dbReference type="Proteomes" id="UP000760860">
    <property type="component" value="Unassembled WGS sequence"/>
</dbReference>
<gene>
    <name evidence="2" type="ORF">PC110_g5008</name>
    <name evidence="1" type="ORF">PC129_g6315</name>
</gene>
<dbReference type="VEuPathDB" id="FungiDB:PC110_g5008"/>
<dbReference type="Proteomes" id="UP000251314">
    <property type="component" value="Unassembled WGS sequence"/>
</dbReference>
<reference evidence="2 3" key="1">
    <citation type="submission" date="2018-01" db="EMBL/GenBank/DDBJ databases">
        <title>Draft genome of the strawberry crown rot pathogen Phytophthora cactorum.</title>
        <authorList>
            <person name="Armitage A.D."/>
            <person name="Lysoe E."/>
            <person name="Nellist C.F."/>
            <person name="Harrison R.J."/>
            <person name="Brurberg M.B."/>
        </authorList>
    </citation>
    <scope>NUCLEOTIDE SEQUENCE [LARGE SCALE GENOMIC DNA]</scope>
    <source>
        <strain evidence="2 3">10300</strain>
    </source>
</reference>
<name>A0A329SQ97_9STRA</name>
<dbReference type="EMBL" id="MJFZ01000081">
    <property type="protein sequence ID" value="RAW38765.1"/>
    <property type="molecule type" value="Genomic_DNA"/>
</dbReference>
<evidence type="ECO:0000313" key="3">
    <source>
        <dbReference type="Proteomes" id="UP000251314"/>
    </source>
</evidence>
<organism evidence="2 3">
    <name type="scientific">Phytophthora cactorum</name>
    <dbReference type="NCBI Taxonomy" id="29920"/>
    <lineage>
        <taxon>Eukaryota</taxon>
        <taxon>Sar</taxon>
        <taxon>Stramenopiles</taxon>
        <taxon>Oomycota</taxon>
        <taxon>Peronosporomycetes</taxon>
        <taxon>Peronosporales</taxon>
        <taxon>Peronosporaceae</taxon>
        <taxon>Phytophthora</taxon>
    </lineage>
</organism>
<dbReference type="EMBL" id="RCMV01000160">
    <property type="protein sequence ID" value="KAG3223010.1"/>
    <property type="molecule type" value="Genomic_DNA"/>
</dbReference>
<comment type="caution">
    <text evidence="2">The sequence shown here is derived from an EMBL/GenBank/DDBJ whole genome shotgun (WGS) entry which is preliminary data.</text>
</comment>
<dbReference type="AlphaFoldDB" id="A0A329SQ97"/>
<dbReference type="OrthoDB" id="144675at2759"/>
<sequence>MVCNNAARHNNDTSAALVTTAHAATPRTTTSQVARTPEKQIVATISAGSLPSRVMDDALGPWDLYDLMSTTNGDTLDTMKDHFRRFRPTRKKSIEGADSSVNGAP</sequence>
<evidence type="ECO:0000313" key="1">
    <source>
        <dbReference type="EMBL" id="KAG3223010.1"/>
    </source>
</evidence>
<accession>A0A329SQ97</accession>
<reference evidence="1" key="2">
    <citation type="submission" date="2018-05" db="EMBL/GenBank/DDBJ databases">
        <title>Effector identification in a new, highly contiguous assembly of the strawberry crown rot pathogen Phytophthora cactorum.</title>
        <authorList>
            <person name="Armitage A.D."/>
            <person name="Nellist C.F."/>
            <person name="Bates H."/>
            <person name="Vickerstaff R.J."/>
            <person name="Harrison R.J."/>
        </authorList>
    </citation>
    <scope>NUCLEOTIDE SEQUENCE</scope>
    <source>
        <strain evidence="1">P421</strain>
    </source>
</reference>
<proteinExistence type="predicted"/>